<dbReference type="RefSeq" id="XP_001833344.2">
    <property type="nucleotide sequence ID" value="XM_001833292.2"/>
</dbReference>
<sequence length="456" mass="50119">MALHTWNVFGRFRAGIFGASTLELKASLPDVDDTAFTGLATILGLGVAVVCTIMLVNGWAVYLSHQKAAISFLLAVNVVSSVALVLMSIFRFRPIADLVRVATALVFQIGLIVVFTLSTPTLPCVESSLVQSCKALDSIILFGSCFFCVLMFLYIVILIPTLKQPLRPPPPPPPIYRDLKRWPTEGDGRSSCSYSSWDRIPEKPISKTDRSTFTESYYHKLQSKVSSPERPKPPPLSQSPLMHNNPFLTPETALMELSNQDSTYLRPYTPMQASDPNVEIRGSMASFSSFSSRDSAGTSMLEYPRAALTSPQTPSYHPRRTRSIESAALLLPKQPVVLDAPKQDQIQVKRDSDVLPAPAITLTDADFIGPRRPQGETKPLKVKRRVPQQLFLDDHLESLADSNFSAVPRSPSPISGPYSPSSFPVTPNSGALPSHPRLTMHFRELKLAKGARTLTS</sequence>
<feature type="compositionally biased region" description="Low complexity" evidence="1">
    <location>
        <begin position="408"/>
        <end position="424"/>
    </location>
</feature>
<dbReference type="VEuPathDB" id="FungiDB:CC1G_04323"/>
<accession>A8NFQ2</accession>
<dbReference type="HOGENOM" id="CLU_599930_0_0_1"/>
<dbReference type="KEGG" id="cci:CC1G_04323"/>
<dbReference type="STRING" id="240176.A8NFQ2"/>
<protein>
    <submittedName>
        <fullName evidence="3">Uncharacterized protein</fullName>
    </submittedName>
</protein>
<comment type="caution">
    <text evidence="3">The sequence shown here is derived from an EMBL/GenBank/DDBJ whole genome shotgun (WGS) entry which is preliminary data.</text>
</comment>
<feature type="region of interest" description="Disordered" evidence="1">
    <location>
        <begin position="407"/>
        <end position="435"/>
    </location>
</feature>
<evidence type="ECO:0000313" key="4">
    <source>
        <dbReference type="Proteomes" id="UP000001861"/>
    </source>
</evidence>
<keyword evidence="2" id="KW-0812">Transmembrane</keyword>
<keyword evidence="4" id="KW-1185">Reference proteome</keyword>
<feature type="region of interest" description="Disordered" evidence="1">
    <location>
        <begin position="221"/>
        <end position="244"/>
    </location>
</feature>
<feature type="transmembrane region" description="Helical" evidence="2">
    <location>
        <begin position="35"/>
        <end position="56"/>
    </location>
</feature>
<name>A8NFQ2_COPC7</name>
<dbReference type="EMBL" id="AACS02000002">
    <property type="protein sequence ID" value="EAU88617.2"/>
    <property type="molecule type" value="Genomic_DNA"/>
</dbReference>
<keyword evidence="2" id="KW-0472">Membrane</keyword>
<organism evidence="3 4">
    <name type="scientific">Coprinopsis cinerea (strain Okayama-7 / 130 / ATCC MYA-4618 / FGSC 9003)</name>
    <name type="common">Inky cap fungus</name>
    <name type="synonym">Hormographiella aspergillata</name>
    <dbReference type="NCBI Taxonomy" id="240176"/>
    <lineage>
        <taxon>Eukaryota</taxon>
        <taxon>Fungi</taxon>
        <taxon>Dikarya</taxon>
        <taxon>Basidiomycota</taxon>
        <taxon>Agaricomycotina</taxon>
        <taxon>Agaricomycetes</taxon>
        <taxon>Agaricomycetidae</taxon>
        <taxon>Agaricales</taxon>
        <taxon>Agaricineae</taxon>
        <taxon>Psathyrellaceae</taxon>
        <taxon>Coprinopsis</taxon>
    </lineage>
</organism>
<gene>
    <name evidence="3" type="ORF">CC1G_04323</name>
</gene>
<dbReference type="Proteomes" id="UP000001861">
    <property type="component" value="Unassembled WGS sequence"/>
</dbReference>
<feature type="transmembrane region" description="Helical" evidence="2">
    <location>
        <begin position="68"/>
        <end position="92"/>
    </location>
</feature>
<dbReference type="InParanoid" id="A8NFQ2"/>
<keyword evidence="2" id="KW-1133">Transmembrane helix</keyword>
<evidence type="ECO:0000313" key="3">
    <source>
        <dbReference type="EMBL" id="EAU88617.2"/>
    </source>
</evidence>
<evidence type="ECO:0000256" key="1">
    <source>
        <dbReference type="SAM" id="MobiDB-lite"/>
    </source>
</evidence>
<dbReference type="OrthoDB" id="3065859at2759"/>
<reference evidence="3 4" key="1">
    <citation type="journal article" date="2010" name="Proc. Natl. Acad. Sci. U.S.A.">
        <title>Insights into evolution of multicellular fungi from the assembled chromosomes of the mushroom Coprinopsis cinerea (Coprinus cinereus).</title>
        <authorList>
            <person name="Stajich J.E."/>
            <person name="Wilke S.K."/>
            <person name="Ahren D."/>
            <person name="Au C.H."/>
            <person name="Birren B.W."/>
            <person name="Borodovsky M."/>
            <person name="Burns C."/>
            <person name="Canback B."/>
            <person name="Casselton L.A."/>
            <person name="Cheng C.K."/>
            <person name="Deng J."/>
            <person name="Dietrich F.S."/>
            <person name="Fargo D.C."/>
            <person name="Farman M.L."/>
            <person name="Gathman A.C."/>
            <person name="Goldberg J."/>
            <person name="Guigo R."/>
            <person name="Hoegger P.J."/>
            <person name="Hooker J.B."/>
            <person name="Huggins A."/>
            <person name="James T.Y."/>
            <person name="Kamada T."/>
            <person name="Kilaru S."/>
            <person name="Kodira C."/>
            <person name="Kues U."/>
            <person name="Kupfer D."/>
            <person name="Kwan H.S."/>
            <person name="Lomsadze A."/>
            <person name="Li W."/>
            <person name="Lilly W.W."/>
            <person name="Ma L.J."/>
            <person name="Mackey A.J."/>
            <person name="Manning G."/>
            <person name="Martin F."/>
            <person name="Muraguchi H."/>
            <person name="Natvig D.O."/>
            <person name="Palmerini H."/>
            <person name="Ramesh M.A."/>
            <person name="Rehmeyer C.J."/>
            <person name="Roe B.A."/>
            <person name="Shenoy N."/>
            <person name="Stanke M."/>
            <person name="Ter-Hovhannisyan V."/>
            <person name="Tunlid A."/>
            <person name="Velagapudi R."/>
            <person name="Vision T.J."/>
            <person name="Zeng Q."/>
            <person name="Zolan M.E."/>
            <person name="Pukkila P.J."/>
        </authorList>
    </citation>
    <scope>NUCLEOTIDE SEQUENCE [LARGE SCALE GENOMIC DNA]</scope>
    <source>
        <strain evidence="4">Okayama-7 / 130 / ATCC MYA-4618 / FGSC 9003</strain>
    </source>
</reference>
<evidence type="ECO:0000256" key="2">
    <source>
        <dbReference type="SAM" id="Phobius"/>
    </source>
</evidence>
<feature type="compositionally biased region" description="Basic and acidic residues" evidence="1">
    <location>
        <begin position="177"/>
        <end position="188"/>
    </location>
</feature>
<feature type="transmembrane region" description="Helical" evidence="2">
    <location>
        <begin position="139"/>
        <end position="162"/>
    </location>
</feature>
<feature type="region of interest" description="Disordered" evidence="1">
    <location>
        <begin position="173"/>
        <end position="195"/>
    </location>
</feature>
<proteinExistence type="predicted"/>
<dbReference type="GeneID" id="6009840"/>
<feature type="transmembrane region" description="Helical" evidence="2">
    <location>
        <begin position="98"/>
        <end position="118"/>
    </location>
</feature>
<dbReference type="AlphaFoldDB" id="A8NFQ2"/>